<feature type="domain" description="Zinc finger CCHC" evidence="2">
    <location>
        <begin position="10"/>
        <end position="80"/>
    </location>
</feature>
<dbReference type="InterPro" id="IPR042509">
    <property type="entry name" value="ZCCHC3"/>
</dbReference>
<feature type="compositionally biased region" description="Basic and acidic residues" evidence="1">
    <location>
        <begin position="251"/>
        <end position="268"/>
    </location>
</feature>
<dbReference type="GO" id="GO:0002218">
    <property type="term" value="P:activation of innate immune response"/>
    <property type="evidence" value="ECO:0007669"/>
    <property type="project" value="InterPro"/>
</dbReference>
<dbReference type="AlphaFoldDB" id="A0A9Q1ID99"/>
<evidence type="ECO:0000256" key="1">
    <source>
        <dbReference type="SAM" id="MobiDB-lite"/>
    </source>
</evidence>
<dbReference type="InterPro" id="IPR057810">
    <property type="entry name" value="RBD_ZCCHC3_1st"/>
</dbReference>
<feature type="region of interest" description="Disordered" evidence="1">
    <location>
        <begin position="204"/>
        <end position="315"/>
    </location>
</feature>
<name>A0A9Q1ID99_SYNKA</name>
<feature type="compositionally biased region" description="Gly residues" evidence="1">
    <location>
        <begin position="233"/>
        <end position="245"/>
    </location>
</feature>
<dbReference type="GO" id="GO:0003690">
    <property type="term" value="F:double-stranded DNA binding"/>
    <property type="evidence" value="ECO:0007669"/>
    <property type="project" value="InterPro"/>
</dbReference>
<dbReference type="Pfam" id="PF23057">
    <property type="entry name" value="RBD_ZCCHC3_1st"/>
    <property type="match status" value="1"/>
</dbReference>
<sequence>MTERFWRVVKNTVRVKWMGAAGDFPQREEFVRNFVIQKFKLTYQNVLGIQRNGREEFMDIAFRGPGPFNAFLAQIKAMEEDLGPYQVESLERQNHRVVIINMFDMNLPAESVTRFLAKYARVVRGPKYRRDAFGFWNGHRVYEVLLQESDHEFQGYLHPPALCQIEGVKGHVMYSWQPPFCRRCMEDHLIRACPEHQCSYADALRGERSTEPGPAEKTPAGAKEKTVAEEAGGATGAQHGSGFGAIRGHNVRRETARGEGDPRSRAGGERGGTLLWSQQRRSGMSRTPAQGPPSTRTRTRCRQLMKEVGGNSWKV</sequence>
<evidence type="ECO:0000259" key="3">
    <source>
        <dbReference type="Pfam" id="PF23058"/>
    </source>
</evidence>
<dbReference type="PANTHER" id="PTHR22639:SF3">
    <property type="entry name" value="ZINC FINGER CCHC DOMAIN-CONTAINING PROTEIN 3"/>
    <property type="match status" value="1"/>
</dbReference>
<dbReference type="GO" id="GO:0003723">
    <property type="term" value="F:RNA binding"/>
    <property type="evidence" value="ECO:0007669"/>
    <property type="project" value="InterPro"/>
</dbReference>
<accession>A0A9Q1ID99</accession>
<evidence type="ECO:0000313" key="5">
    <source>
        <dbReference type="Proteomes" id="UP001152622"/>
    </source>
</evidence>
<dbReference type="InterPro" id="IPR057811">
    <property type="entry name" value="RBD_ZCCHC3_2nd"/>
</dbReference>
<keyword evidence="5" id="KW-1185">Reference proteome</keyword>
<dbReference type="Pfam" id="PF23058">
    <property type="entry name" value="RBD_ZCCHC3_2nd"/>
    <property type="match status" value="1"/>
</dbReference>
<organism evidence="4 5">
    <name type="scientific">Synaphobranchus kaupii</name>
    <name type="common">Kaup's arrowtooth eel</name>
    <dbReference type="NCBI Taxonomy" id="118154"/>
    <lineage>
        <taxon>Eukaryota</taxon>
        <taxon>Metazoa</taxon>
        <taxon>Chordata</taxon>
        <taxon>Craniata</taxon>
        <taxon>Vertebrata</taxon>
        <taxon>Euteleostomi</taxon>
        <taxon>Actinopterygii</taxon>
        <taxon>Neopterygii</taxon>
        <taxon>Teleostei</taxon>
        <taxon>Anguilliformes</taxon>
        <taxon>Synaphobranchidae</taxon>
        <taxon>Synaphobranchus</taxon>
    </lineage>
</organism>
<gene>
    <name evidence="4" type="ORF">SKAU_G00387290</name>
</gene>
<comment type="caution">
    <text evidence="4">The sequence shown here is derived from an EMBL/GenBank/DDBJ whole genome shotgun (WGS) entry which is preliminary data.</text>
</comment>
<protein>
    <submittedName>
        <fullName evidence="4">Uncharacterized protein</fullName>
    </submittedName>
</protein>
<evidence type="ECO:0000313" key="4">
    <source>
        <dbReference type="EMBL" id="KAJ8335387.1"/>
    </source>
</evidence>
<proteinExistence type="predicted"/>
<evidence type="ECO:0000259" key="2">
    <source>
        <dbReference type="Pfam" id="PF23057"/>
    </source>
</evidence>
<dbReference type="EMBL" id="JAINUF010000020">
    <property type="protein sequence ID" value="KAJ8335387.1"/>
    <property type="molecule type" value="Genomic_DNA"/>
</dbReference>
<feature type="domain" description="Zinc finger CCHC" evidence="3">
    <location>
        <begin position="100"/>
        <end position="174"/>
    </location>
</feature>
<dbReference type="Proteomes" id="UP001152622">
    <property type="component" value="Chromosome 20"/>
</dbReference>
<dbReference type="OrthoDB" id="10064617at2759"/>
<reference evidence="4" key="1">
    <citation type="journal article" date="2023" name="Science">
        <title>Genome structures resolve the early diversification of teleost fishes.</title>
        <authorList>
            <person name="Parey E."/>
            <person name="Louis A."/>
            <person name="Montfort J."/>
            <person name="Bouchez O."/>
            <person name="Roques C."/>
            <person name="Iampietro C."/>
            <person name="Lluch J."/>
            <person name="Castinel A."/>
            <person name="Donnadieu C."/>
            <person name="Desvignes T."/>
            <person name="Floi Bucao C."/>
            <person name="Jouanno E."/>
            <person name="Wen M."/>
            <person name="Mejri S."/>
            <person name="Dirks R."/>
            <person name="Jansen H."/>
            <person name="Henkel C."/>
            <person name="Chen W.J."/>
            <person name="Zahm M."/>
            <person name="Cabau C."/>
            <person name="Klopp C."/>
            <person name="Thompson A.W."/>
            <person name="Robinson-Rechavi M."/>
            <person name="Braasch I."/>
            <person name="Lecointre G."/>
            <person name="Bobe J."/>
            <person name="Postlethwait J.H."/>
            <person name="Berthelot C."/>
            <person name="Roest Crollius H."/>
            <person name="Guiguen Y."/>
        </authorList>
    </citation>
    <scope>NUCLEOTIDE SEQUENCE</scope>
    <source>
        <strain evidence="4">WJC10195</strain>
    </source>
</reference>
<feature type="compositionally biased region" description="Polar residues" evidence="1">
    <location>
        <begin position="275"/>
        <end position="296"/>
    </location>
</feature>
<dbReference type="PANTHER" id="PTHR22639">
    <property type="entry name" value="GAG-RELATED PROTEIN"/>
    <property type="match status" value="1"/>
</dbReference>